<evidence type="ECO:0000313" key="2">
    <source>
        <dbReference type="Proteomes" id="UP000655443"/>
    </source>
</evidence>
<evidence type="ECO:0000313" key="1">
    <source>
        <dbReference type="EMBL" id="GHE14698.1"/>
    </source>
</evidence>
<dbReference type="Proteomes" id="UP000655443">
    <property type="component" value="Unassembled WGS sequence"/>
</dbReference>
<keyword evidence="2" id="KW-1185">Reference proteome</keyword>
<dbReference type="AlphaFoldDB" id="A0A918YTA2"/>
<organism evidence="1 2">
    <name type="scientific">Streptomyces alanosinicus</name>
    <dbReference type="NCBI Taxonomy" id="68171"/>
    <lineage>
        <taxon>Bacteria</taxon>
        <taxon>Bacillati</taxon>
        <taxon>Actinomycetota</taxon>
        <taxon>Actinomycetes</taxon>
        <taxon>Kitasatosporales</taxon>
        <taxon>Streptomycetaceae</taxon>
        <taxon>Streptomyces</taxon>
    </lineage>
</organism>
<gene>
    <name evidence="1" type="ORF">GCM10010339_86410</name>
</gene>
<dbReference type="RefSeq" id="WP_229882430.1">
    <property type="nucleotide sequence ID" value="NZ_BMVG01000052.1"/>
</dbReference>
<reference evidence="1" key="1">
    <citation type="journal article" date="2014" name="Int. J. Syst. Evol. Microbiol.">
        <title>Complete genome sequence of Corynebacterium casei LMG S-19264T (=DSM 44701T), isolated from a smear-ripened cheese.</title>
        <authorList>
            <consortium name="US DOE Joint Genome Institute (JGI-PGF)"/>
            <person name="Walter F."/>
            <person name="Albersmeier A."/>
            <person name="Kalinowski J."/>
            <person name="Ruckert C."/>
        </authorList>
    </citation>
    <scope>NUCLEOTIDE SEQUENCE</scope>
    <source>
        <strain evidence="1">JCM 4714</strain>
    </source>
</reference>
<name>A0A918YTA2_9ACTN</name>
<protein>
    <submittedName>
        <fullName evidence="1">Uncharacterized protein</fullName>
    </submittedName>
</protein>
<comment type="caution">
    <text evidence="1">The sequence shown here is derived from an EMBL/GenBank/DDBJ whole genome shotgun (WGS) entry which is preliminary data.</text>
</comment>
<sequence>MDADARTAPGTRRSPFECKVAMLVEAASGLSVRLDHRLRLPGRREDRFDLYLPEPAPGLLIDLDPEWTHSRPGSLERDTAKTAAALAAGLGMERIRSRGLPPVPVHDLAHHEAGPGVNPEDWAEAVGVVLRRRGLSWRQLTPAEVTAALTKGAQLWERVVAGPEVSAVDVASHLEEEFVANLSRCFSSFRRC</sequence>
<dbReference type="EMBL" id="BMVG01000052">
    <property type="protein sequence ID" value="GHE14698.1"/>
    <property type="molecule type" value="Genomic_DNA"/>
</dbReference>
<proteinExistence type="predicted"/>
<reference evidence="1" key="2">
    <citation type="submission" date="2020-09" db="EMBL/GenBank/DDBJ databases">
        <authorList>
            <person name="Sun Q."/>
            <person name="Ohkuma M."/>
        </authorList>
    </citation>
    <scope>NUCLEOTIDE SEQUENCE</scope>
    <source>
        <strain evidence="1">JCM 4714</strain>
    </source>
</reference>
<accession>A0A918YTA2</accession>